<evidence type="ECO:0000256" key="6">
    <source>
        <dbReference type="ARBA" id="ARBA00022989"/>
    </source>
</evidence>
<dbReference type="Proteomes" id="UP000887540">
    <property type="component" value="Unplaced"/>
</dbReference>
<keyword evidence="3 13" id="KW-0813">Transport</keyword>
<evidence type="ECO:0000313" key="17">
    <source>
        <dbReference type="WBParaSite" id="ACRNAN_scaffold12520.g29611.t1"/>
    </source>
</evidence>
<keyword evidence="6 15" id="KW-1133">Transmembrane helix</keyword>
<keyword evidence="7" id="KW-0915">Sodium</keyword>
<evidence type="ECO:0000313" key="16">
    <source>
        <dbReference type="Proteomes" id="UP000887540"/>
    </source>
</evidence>
<evidence type="ECO:0000256" key="3">
    <source>
        <dbReference type="ARBA" id="ARBA00022448"/>
    </source>
</evidence>
<keyword evidence="4 13" id="KW-0894">Sodium channel</keyword>
<keyword evidence="10" id="KW-0325">Glycoprotein</keyword>
<dbReference type="GO" id="GO:0005272">
    <property type="term" value="F:sodium channel activity"/>
    <property type="evidence" value="ECO:0007669"/>
    <property type="project" value="UniProtKB-KW"/>
</dbReference>
<name>A0A914CPC6_9BILA</name>
<comment type="subcellular location">
    <subcellularLocation>
        <location evidence="1">Membrane</location>
        <topology evidence="1">Multi-pass membrane protein</topology>
    </subcellularLocation>
</comment>
<evidence type="ECO:0000256" key="8">
    <source>
        <dbReference type="ARBA" id="ARBA00023065"/>
    </source>
</evidence>
<keyword evidence="11 13" id="KW-0739">Sodium transport</keyword>
<dbReference type="GO" id="GO:0016020">
    <property type="term" value="C:membrane"/>
    <property type="evidence" value="ECO:0007669"/>
    <property type="project" value="UniProtKB-SubCell"/>
</dbReference>
<evidence type="ECO:0000256" key="10">
    <source>
        <dbReference type="ARBA" id="ARBA00023180"/>
    </source>
</evidence>
<accession>A0A914CPC6</accession>
<evidence type="ECO:0000256" key="1">
    <source>
        <dbReference type="ARBA" id="ARBA00004141"/>
    </source>
</evidence>
<protein>
    <submittedName>
        <fullName evidence="17">Uncharacterized protein</fullName>
    </submittedName>
</protein>
<evidence type="ECO:0000256" key="14">
    <source>
        <dbReference type="SAM" id="MobiDB-lite"/>
    </source>
</evidence>
<proteinExistence type="inferred from homology"/>
<reference evidence="17" key="1">
    <citation type="submission" date="2022-11" db="UniProtKB">
        <authorList>
            <consortium name="WormBaseParasite"/>
        </authorList>
    </citation>
    <scope>IDENTIFICATION</scope>
</reference>
<evidence type="ECO:0000256" key="2">
    <source>
        <dbReference type="ARBA" id="ARBA00007193"/>
    </source>
</evidence>
<sequence length="191" mass="21593">MGGSFRAHASERQQHQASDYRKLSSPKEREASAFTVQRAERLHPSPYRYSHATVSRSASGGSQRSGTGAGSGGGSQKRMSPRRRLFDGEDESDIRSLPMRYYASRRSIRSARAAEGAVEYESIIEILKDFCARTSSHGIPFIGTHSFFGRYIWTFLTLVALLIFLAQTYLTLSDYFEYRTIIEMQLRFEPG</sequence>
<feature type="region of interest" description="Disordered" evidence="14">
    <location>
        <begin position="1"/>
        <end position="87"/>
    </location>
</feature>
<feature type="compositionally biased region" description="Basic and acidic residues" evidence="14">
    <location>
        <begin position="8"/>
        <end position="31"/>
    </location>
</feature>
<evidence type="ECO:0000256" key="12">
    <source>
        <dbReference type="ARBA" id="ARBA00023303"/>
    </source>
</evidence>
<evidence type="ECO:0000256" key="9">
    <source>
        <dbReference type="ARBA" id="ARBA00023136"/>
    </source>
</evidence>
<keyword evidence="12 13" id="KW-0407">Ion channel</keyword>
<dbReference type="Pfam" id="PF00858">
    <property type="entry name" value="ASC"/>
    <property type="match status" value="1"/>
</dbReference>
<evidence type="ECO:0000256" key="15">
    <source>
        <dbReference type="SAM" id="Phobius"/>
    </source>
</evidence>
<evidence type="ECO:0000256" key="4">
    <source>
        <dbReference type="ARBA" id="ARBA00022461"/>
    </source>
</evidence>
<dbReference type="WBParaSite" id="ACRNAN_scaffold12520.g29611.t1">
    <property type="protein sequence ID" value="ACRNAN_scaffold12520.g29611.t1"/>
    <property type="gene ID" value="ACRNAN_scaffold12520.g29611"/>
</dbReference>
<keyword evidence="16" id="KW-1185">Reference proteome</keyword>
<evidence type="ECO:0000256" key="11">
    <source>
        <dbReference type="ARBA" id="ARBA00023201"/>
    </source>
</evidence>
<organism evidence="16 17">
    <name type="scientific">Acrobeloides nanus</name>
    <dbReference type="NCBI Taxonomy" id="290746"/>
    <lineage>
        <taxon>Eukaryota</taxon>
        <taxon>Metazoa</taxon>
        <taxon>Ecdysozoa</taxon>
        <taxon>Nematoda</taxon>
        <taxon>Chromadorea</taxon>
        <taxon>Rhabditida</taxon>
        <taxon>Tylenchina</taxon>
        <taxon>Cephalobomorpha</taxon>
        <taxon>Cephaloboidea</taxon>
        <taxon>Cephalobidae</taxon>
        <taxon>Acrobeloides</taxon>
    </lineage>
</organism>
<keyword evidence="5 13" id="KW-0812">Transmembrane</keyword>
<evidence type="ECO:0000256" key="13">
    <source>
        <dbReference type="RuleBase" id="RU000679"/>
    </source>
</evidence>
<dbReference type="AlphaFoldDB" id="A0A914CPC6"/>
<evidence type="ECO:0000256" key="7">
    <source>
        <dbReference type="ARBA" id="ARBA00023053"/>
    </source>
</evidence>
<keyword evidence="8 13" id="KW-0406">Ion transport</keyword>
<comment type="similarity">
    <text evidence="2 13">Belongs to the amiloride-sensitive sodium channel (TC 1.A.6) family.</text>
</comment>
<dbReference type="InterPro" id="IPR001873">
    <property type="entry name" value="ENaC"/>
</dbReference>
<feature type="compositionally biased region" description="Low complexity" evidence="14">
    <location>
        <begin position="55"/>
        <end position="66"/>
    </location>
</feature>
<evidence type="ECO:0000256" key="5">
    <source>
        <dbReference type="ARBA" id="ARBA00022692"/>
    </source>
</evidence>
<feature type="transmembrane region" description="Helical" evidence="15">
    <location>
        <begin position="151"/>
        <end position="170"/>
    </location>
</feature>
<keyword evidence="9 15" id="KW-0472">Membrane</keyword>